<keyword evidence="3" id="KW-0813">Transport</keyword>
<dbReference type="RefSeq" id="XP_001384428.2">
    <property type="nucleotide sequence ID" value="XM_001384391.1"/>
</dbReference>
<dbReference type="KEGG" id="pic:PICST_58577"/>
<reference evidence="13 14" key="1">
    <citation type="journal article" date="2007" name="Nat. Biotechnol.">
        <title>Genome sequence of the lignocellulose-bioconverting and xylose-fermenting yeast Pichia stipitis.</title>
        <authorList>
            <person name="Jeffries T.W."/>
            <person name="Grigoriev I.V."/>
            <person name="Grimwood J."/>
            <person name="Laplaza J.M."/>
            <person name="Aerts A."/>
            <person name="Salamov A."/>
            <person name="Schmutz J."/>
            <person name="Lindquist E."/>
            <person name="Dehal P."/>
            <person name="Shapiro H."/>
            <person name="Jin Y.S."/>
            <person name="Passoth V."/>
            <person name="Richardson P.M."/>
        </authorList>
    </citation>
    <scope>NUCLEOTIDE SEQUENCE [LARGE SCALE GENOMIC DNA]</scope>
    <source>
        <strain evidence="14">ATCC 58785 / CBS 6054 / NBRC 10063 / NRRL Y-11545</strain>
    </source>
</reference>
<sequence length="358" mass="42091">MFRDRTNLFLSYRRTIPRAIRTTNESRFDSLIEEEEGLINQQSRRKTNKYRDTDDGIEMKPVIPSLFDIAQELDSHLVTIKRETNELSALYKRLIIVNKSDKKSLESRIENLNYDILKTFEKCYILVKKFEYLNVNHDRLGLNYTENDLEILNNFKKTYATKIQDSSLIFRNLQNNYIKFLRDDEDEMDSLITSRTSMDTNTLLDEEIDRSQQIENYSKQVLQQTQRNSNQSYLHQREQEISKLAMGILEISTIFKEMESLVVDQGSLLDRIDYNLQNTVHDLKQSDKELIKAKHYQKRTTKCKIIFLMSLIVFVLFIIVLVKPHGSTTVVEKPKHPPQQSIPDRPTIDKPVEGSNVI</sequence>
<dbReference type="PROSITE" id="PS00914">
    <property type="entry name" value="SYNTAXIN"/>
    <property type="match status" value="1"/>
</dbReference>
<dbReference type="GO" id="GO:0031201">
    <property type="term" value="C:SNARE complex"/>
    <property type="evidence" value="ECO:0007669"/>
    <property type="project" value="TreeGrafter"/>
</dbReference>
<dbReference type="GO" id="GO:0006886">
    <property type="term" value="P:intracellular protein transport"/>
    <property type="evidence" value="ECO:0007669"/>
    <property type="project" value="InterPro"/>
</dbReference>
<dbReference type="OMA" id="YNVESMA"/>
<dbReference type="GO" id="GO:0005484">
    <property type="term" value="F:SNAP receptor activity"/>
    <property type="evidence" value="ECO:0007669"/>
    <property type="project" value="InterPro"/>
</dbReference>
<evidence type="ECO:0000256" key="10">
    <source>
        <dbReference type="SAM" id="MobiDB-lite"/>
    </source>
</evidence>
<dbReference type="eggNOG" id="KOG0809">
    <property type="taxonomic scope" value="Eukaryota"/>
</dbReference>
<name>A3LTG0_PICST</name>
<evidence type="ECO:0000256" key="1">
    <source>
        <dbReference type="ARBA" id="ARBA00004409"/>
    </source>
</evidence>
<feature type="domain" description="T-SNARE coiled-coil homology" evidence="12">
    <location>
        <begin position="231"/>
        <end position="293"/>
    </location>
</feature>
<dbReference type="SUPFAM" id="SSF47661">
    <property type="entry name" value="t-snare proteins"/>
    <property type="match status" value="1"/>
</dbReference>
<dbReference type="Pfam" id="PF05739">
    <property type="entry name" value="SNARE"/>
    <property type="match status" value="1"/>
</dbReference>
<evidence type="ECO:0000256" key="6">
    <source>
        <dbReference type="ARBA" id="ARBA00022989"/>
    </source>
</evidence>
<feature type="region of interest" description="Disordered" evidence="10">
    <location>
        <begin position="329"/>
        <end position="358"/>
    </location>
</feature>
<proteinExistence type="inferred from homology"/>
<evidence type="ECO:0000313" key="13">
    <source>
        <dbReference type="EMBL" id="ABN66399.2"/>
    </source>
</evidence>
<evidence type="ECO:0000256" key="9">
    <source>
        <dbReference type="ARBA" id="ARBA00023136"/>
    </source>
</evidence>
<keyword evidence="9 11" id="KW-0472">Membrane</keyword>
<dbReference type="AlphaFoldDB" id="A3LTG0"/>
<evidence type="ECO:0000256" key="4">
    <source>
        <dbReference type="ARBA" id="ARBA00022692"/>
    </source>
</evidence>
<dbReference type="FunCoup" id="A3LTG0">
    <property type="interactions" value="778"/>
</dbReference>
<comment type="similarity">
    <text evidence="2">Belongs to the syntaxin family.</text>
</comment>
<gene>
    <name evidence="13" type="ORF">PICST_58577</name>
</gene>
<dbReference type="InterPro" id="IPR006012">
    <property type="entry name" value="Syntaxin/epimorphin_CS"/>
</dbReference>
<evidence type="ECO:0000256" key="8">
    <source>
        <dbReference type="ARBA" id="ARBA00023054"/>
    </source>
</evidence>
<dbReference type="InParanoid" id="A3LTG0"/>
<dbReference type="Gene3D" id="1.20.58.70">
    <property type="match status" value="1"/>
</dbReference>
<dbReference type="STRING" id="322104.A3LTG0"/>
<evidence type="ECO:0000256" key="2">
    <source>
        <dbReference type="ARBA" id="ARBA00009063"/>
    </source>
</evidence>
<dbReference type="SMART" id="SM00397">
    <property type="entry name" value="t_SNARE"/>
    <property type="match status" value="1"/>
</dbReference>
<comment type="subcellular location">
    <subcellularLocation>
        <location evidence="1">Golgi apparatus membrane</location>
        <topology evidence="1">Single-pass type IV membrane protein</topology>
    </subcellularLocation>
</comment>
<evidence type="ECO:0000256" key="3">
    <source>
        <dbReference type="ARBA" id="ARBA00022448"/>
    </source>
</evidence>
<dbReference type="GO" id="GO:0000149">
    <property type="term" value="F:SNARE binding"/>
    <property type="evidence" value="ECO:0007669"/>
    <property type="project" value="TreeGrafter"/>
</dbReference>
<dbReference type="Proteomes" id="UP000002258">
    <property type="component" value="Chromosome 4"/>
</dbReference>
<keyword evidence="4 11" id="KW-0812">Transmembrane</keyword>
<dbReference type="CDD" id="cd15845">
    <property type="entry name" value="SNARE_syntaxin16"/>
    <property type="match status" value="1"/>
</dbReference>
<dbReference type="PROSITE" id="PS50192">
    <property type="entry name" value="T_SNARE"/>
    <property type="match status" value="1"/>
</dbReference>
<protein>
    <submittedName>
        <fullName evidence="13">t-SNARE affecting a late Golgi compartment protein 2</fullName>
    </submittedName>
</protein>
<dbReference type="PANTHER" id="PTHR19957">
    <property type="entry name" value="SYNTAXIN"/>
    <property type="match status" value="1"/>
</dbReference>
<dbReference type="PANTHER" id="PTHR19957:SF83">
    <property type="entry name" value="SYNTAXIN-16"/>
    <property type="match status" value="1"/>
</dbReference>
<dbReference type="GeneID" id="4838744"/>
<keyword evidence="6 11" id="KW-1133">Transmembrane helix</keyword>
<dbReference type="InterPro" id="IPR010989">
    <property type="entry name" value="SNARE"/>
</dbReference>
<evidence type="ECO:0000256" key="7">
    <source>
        <dbReference type="ARBA" id="ARBA00023034"/>
    </source>
</evidence>
<organism evidence="13 14">
    <name type="scientific">Scheffersomyces stipitis (strain ATCC 58785 / CBS 6054 / NBRC 10063 / NRRL Y-11545)</name>
    <name type="common">Yeast</name>
    <name type="synonym">Pichia stipitis</name>
    <dbReference type="NCBI Taxonomy" id="322104"/>
    <lineage>
        <taxon>Eukaryota</taxon>
        <taxon>Fungi</taxon>
        <taxon>Dikarya</taxon>
        <taxon>Ascomycota</taxon>
        <taxon>Saccharomycotina</taxon>
        <taxon>Pichiomycetes</taxon>
        <taxon>Debaryomycetaceae</taxon>
        <taxon>Scheffersomyces</taxon>
    </lineage>
</organism>
<evidence type="ECO:0000256" key="5">
    <source>
        <dbReference type="ARBA" id="ARBA00022927"/>
    </source>
</evidence>
<keyword evidence="14" id="KW-1185">Reference proteome</keyword>
<dbReference type="InterPro" id="IPR000727">
    <property type="entry name" value="T_SNARE_dom"/>
</dbReference>
<dbReference type="EMBL" id="CP000498">
    <property type="protein sequence ID" value="ABN66399.2"/>
    <property type="molecule type" value="Genomic_DNA"/>
</dbReference>
<dbReference type="GO" id="GO:0048278">
    <property type="term" value="P:vesicle docking"/>
    <property type="evidence" value="ECO:0007669"/>
    <property type="project" value="TreeGrafter"/>
</dbReference>
<evidence type="ECO:0000256" key="11">
    <source>
        <dbReference type="SAM" id="Phobius"/>
    </source>
</evidence>
<dbReference type="HOGENOM" id="CLU_038177_0_1_1"/>
<accession>A3LTG0</accession>
<evidence type="ECO:0000313" key="14">
    <source>
        <dbReference type="Proteomes" id="UP000002258"/>
    </source>
</evidence>
<evidence type="ECO:0000259" key="12">
    <source>
        <dbReference type="PROSITE" id="PS50192"/>
    </source>
</evidence>
<dbReference type="OrthoDB" id="10251371at2759"/>
<dbReference type="GO" id="GO:0006906">
    <property type="term" value="P:vesicle fusion"/>
    <property type="evidence" value="ECO:0007669"/>
    <property type="project" value="TreeGrafter"/>
</dbReference>
<keyword evidence="7" id="KW-0333">Golgi apparatus</keyword>
<feature type="transmembrane region" description="Helical" evidence="11">
    <location>
        <begin position="305"/>
        <end position="322"/>
    </location>
</feature>
<keyword evidence="8" id="KW-0175">Coiled coil</keyword>
<dbReference type="InterPro" id="IPR045242">
    <property type="entry name" value="Syntaxin"/>
</dbReference>
<keyword evidence="5" id="KW-0653">Protein transport</keyword>
<dbReference type="GO" id="GO:0000139">
    <property type="term" value="C:Golgi membrane"/>
    <property type="evidence" value="ECO:0007669"/>
    <property type="project" value="UniProtKB-SubCell"/>
</dbReference>